<organism evidence="2 3">
    <name type="scientific">Daejeonella lutea</name>
    <dbReference type="NCBI Taxonomy" id="572036"/>
    <lineage>
        <taxon>Bacteria</taxon>
        <taxon>Pseudomonadati</taxon>
        <taxon>Bacteroidota</taxon>
        <taxon>Sphingobacteriia</taxon>
        <taxon>Sphingobacteriales</taxon>
        <taxon>Sphingobacteriaceae</taxon>
        <taxon>Daejeonella</taxon>
    </lineage>
</organism>
<accession>A0A1T5AGU8</accession>
<evidence type="ECO:0000313" key="3">
    <source>
        <dbReference type="Proteomes" id="UP000189981"/>
    </source>
</evidence>
<protein>
    <recommendedName>
        <fullName evidence="1">DSBA-like thioredoxin domain-containing protein</fullName>
    </recommendedName>
</protein>
<gene>
    <name evidence="2" type="ORF">SAMN05661099_0712</name>
</gene>
<dbReference type="Gene3D" id="3.40.30.10">
    <property type="entry name" value="Glutaredoxin"/>
    <property type="match status" value="1"/>
</dbReference>
<dbReference type="RefSeq" id="WP_079701269.1">
    <property type="nucleotide sequence ID" value="NZ_FUYR01000001.1"/>
</dbReference>
<dbReference type="STRING" id="572036.SAMN05661099_0712"/>
<reference evidence="3" key="1">
    <citation type="submission" date="2017-02" db="EMBL/GenBank/DDBJ databases">
        <authorList>
            <person name="Varghese N."/>
            <person name="Submissions S."/>
        </authorList>
    </citation>
    <scope>NUCLEOTIDE SEQUENCE [LARGE SCALE GENOMIC DNA]</scope>
    <source>
        <strain evidence="3">DSM 22385</strain>
    </source>
</reference>
<dbReference type="InterPro" id="IPR036249">
    <property type="entry name" value="Thioredoxin-like_sf"/>
</dbReference>
<dbReference type="OrthoDB" id="9813770at2"/>
<dbReference type="SUPFAM" id="SSF52833">
    <property type="entry name" value="Thioredoxin-like"/>
    <property type="match status" value="1"/>
</dbReference>
<keyword evidence="3" id="KW-1185">Reference proteome</keyword>
<dbReference type="GO" id="GO:0016491">
    <property type="term" value="F:oxidoreductase activity"/>
    <property type="evidence" value="ECO:0007669"/>
    <property type="project" value="InterPro"/>
</dbReference>
<dbReference type="Pfam" id="PF01323">
    <property type="entry name" value="DSBA"/>
    <property type="match status" value="1"/>
</dbReference>
<sequence>MQKYIRIIYVYDALCGWCYGFSKVIHAFYESHGSIFPFEVLSGGMMTGERVGSINDIAPFIKSAYKTVEDTTGIKFGEPYLKHLEEGTMILNSEKPAIALSVFKSYLPEKAVAFTHDLQDAIYFEGQDPNENELYRYLAVNFGIDPDDFEVKLQEESFKTAAFYEFSLAKQIQVTGFPAVLVQSGETGFYLIAKGYTDLDTLELRLQNVLSEIQAS</sequence>
<evidence type="ECO:0000259" key="1">
    <source>
        <dbReference type="Pfam" id="PF01323"/>
    </source>
</evidence>
<dbReference type="CDD" id="cd03025">
    <property type="entry name" value="DsbA_FrnE_like"/>
    <property type="match status" value="1"/>
</dbReference>
<name>A0A1T5AGU8_9SPHI</name>
<dbReference type="Proteomes" id="UP000189981">
    <property type="component" value="Unassembled WGS sequence"/>
</dbReference>
<evidence type="ECO:0000313" key="2">
    <source>
        <dbReference type="EMBL" id="SKB34232.1"/>
    </source>
</evidence>
<dbReference type="AlphaFoldDB" id="A0A1T5AGU8"/>
<feature type="domain" description="DSBA-like thioredoxin" evidence="1">
    <location>
        <begin position="112"/>
        <end position="207"/>
    </location>
</feature>
<dbReference type="Gene3D" id="1.10.472.60">
    <property type="entry name" value="putative protein disulfide isomerase domain"/>
    <property type="match status" value="1"/>
</dbReference>
<proteinExistence type="predicted"/>
<dbReference type="InterPro" id="IPR001853">
    <property type="entry name" value="DSBA-like_thioredoxin_dom"/>
</dbReference>
<dbReference type="EMBL" id="FUYR01000001">
    <property type="protein sequence ID" value="SKB34232.1"/>
    <property type="molecule type" value="Genomic_DNA"/>
</dbReference>